<dbReference type="InterPro" id="IPR019458">
    <property type="entry name" value="Est1-like_N"/>
</dbReference>
<evidence type="ECO:0000259" key="2">
    <source>
        <dbReference type="Pfam" id="PF10373"/>
    </source>
</evidence>
<evidence type="ECO:0008006" key="6">
    <source>
        <dbReference type="Google" id="ProtNLM"/>
    </source>
</evidence>
<evidence type="ECO:0000256" key="1">
    <source>
        <dbReference type="SAM" id="MobiDB-lite"/>
    </source>
</evidence>
<feature type="compositionally biased region" description="Low complexity" evidence="1">
    <location>
        <begin position="32"/>
        <end position="42"/>
    </location>
</feature>
<proteinExistence type="predicted"/>
<dbReference type="PANTHER" id="PTHR15696">
    <property type="entry name" value="SMG-7 SUPPRESSOR WITH MORPHOLOGICAL EFFECT ON GENITALIA PROTEIN 7"/>
    <property type="match status" value="1"/>
</dbReference>
<dbReference type="PANTHER" id="PTHR15696:SF36">
    <property type="entry name" value="NONSENSE-MEDIATED MRNA DECAY FACTOR"/>
    <property type="match status" value="1"/>
</dbReference>
<evidence type="ECO:0000313" key="4">
    <source>
        <dbReference type="EMBL" id="KIY49856.1"/>
    </source>
</evidence>
<keyword evidence="5" id="KW-1185">Reference proteome</keyword>
<organism evidence="4 5">
    <name type="scientific">Fistulina hepatica ATCC 64428</name>
    <dbReference type="NCBI Taxonomy" id="1128425"/>
    <lineage>
        <taxon>Eukaryota</taxon>
        <taxon>Fungi</taxon>
        <taxon>Dikarya</taxon>
        <taxon>Basidiomycota</taxon>
        <taxon>Agaricomycotina</taxon>
        <taxon>Agaricomycetes</taxon>
        <taxon>Agaricomycetidae</taxon>
        <taxon>Agaricales</taxon>
        <taxon>Fistulinaceae</taxon>
        <taxon>Fistulina</taxon>
    </lineage>
</organism>
<dbReference type="AlphaFoldDB" id="A0A0D7AES2"/>
<name>A0A0D7AES2_9AGAR</name>
<dbReference type="InterPro" id="IPR018834">
    <property type="entry name" value="DNA/RNA-bd_Est1-type"/>
</dbReference>
<dbReference type="Pfam" id="PF10374">
    <property type="entry name" value="EST1"/>
    <property type="match status" value="1"/>
</dbReference>
<gene>
    <name evidence="4" type="ORF">FISHEDRAFT_40434</name>
</gene>
<dbReference type="Proteomes" id="UP000054144">
    <property type="component" value="Unassembled WGS sequence"/>
</dbReference>
<reference evidence="4 5" key="1">
    <citation type="journal article" date="2015" name="Fungal Genet. Biol.">
        <title>Evolution of novel wood decay mechanisms in Agaricales revealed by the genome sequences of Fistulina hepatica and Cylindrobasidium torrendii.</title>
        <authorList>
            <person name="Floudas D."/>
            <person name="Held B.W."/>
            <person name="Riley R."/>
            <person name="Nagy L.G."/>
            <person name="Koehler G."/>
            <person name="Ransdell A.S."/>
            <person name="Younus H."/>
            <person name="Chow J."/>
            <person name="Chiniquy J."/>
            <person name="Lipzen A."/>
            <person name="Tritt A."/>
            <person name="Sun H."/>
            <person name="Haridas S."/>
            <person name="LaButti K."/>
            <person name="Ohm R.A."/>
            <person name="Kues U."/>
            <person name="Blanchette R.A."/>
            <person name="Grigoriev I.V."/>
            <person name="Minto R.E."/>
            <person name="Hibbett D.S."/>
        </authorList>
    </citation>
    <scope>NUCLEOTIDE SEQUENCE [LARGE SCALE GENOMIC DNA]</scope>
    <source>
        <strain evidence="4 5">ATCC 64428</strain>
    </source>
</reference>
<dbReference type="Gene3D" id="1.25.40.10">
    <property type="entry name" value="Tetratricopeptide repeat domain"/>
    <property type="match status" value="1"/>
</dbReference>
<evidence type="ECO:0000259" key="3">
    <source>
        <dbReference type="Pfam" id="PF10374"/>
    </source>
</evidence>
<evidence type="ECO:0000313" key="5">
    <source>
        <dbReference type="Proteomes" id="UP000054144"/>
    </source>
</evidence>
<sequence length="624" mass="70410">MNTSYLFISCYKQKIHALDRVQQRGAQDPANRQRQGQAQGQGQSHGPVEHRKLVQRFRQFLADEEKFWGKFIARFRRSFALTEANAALLTLEIISVEDVVGDATDGPTEDHGRNHFQFPAEDTSVDLTPTTDADRRSRMVILSKAMTCLGDIARYREQYNESGGRPKAGHEDHPPSAKKNAGRGKRGGPELRRRNYERAQQCYEQARRLVPTEGNPSHQMAIIATYQKDVFSALLHNYRALCVLQPYDTAAENMGVILSKAMDQWRRSRRDDTADPPPHIQVERFKESVVVLHAMWRDKVDTRKHASAIYKNYRSLILQRNLPADTINAVVILSQGALWKHRMFEDPKPRRREEKQTRIFMHLLDVHRALLEVGIEELKEPLPSDMPSNDLAQKITAAFRRTLAALRIASKWLIANYDYVAHGMEKDRTRANEKGRTSTTPLVRFWTSYADFMRTLQRSFPVGNLPNLSAPLGEDLDLQGFLPLKQTLLAREPASADSASSDNQGADGLSGEHPNVVQLMRISDLFSDANTIVAMEDSPIALYGNQFMVKGVEVATGQQQSSPSSAAIVVSSVLSSEVADEDAMTELTDDPVAEAFKHLEDGEDEILWDPRYLEFQDQGTSIND</sequence>
<dbReference type="InterPro" id="IPR045153">
    <property type="entry name" value="Est1/Ebs1-like"/>
</dbReference>
<feature type="domain" description="Telomerase activating protein Est1-like N-terminal" evidence="3">
    <location>
        <begin position="2"/>
        <end position="160"/>
    </location>
</feature>
<feature type="region of interest" description="Disordered" evidence="1">
    <location>
        <begin position="492"/>
        <end position="512"/>
    </location>
</feature>
<dbReference type="OrthoDB" id="69928at2759"/>
<feature type="region of interest" description="Disordered" evidence="1">
    <location>
        <begin position="22"/>
        <end position="48"/>
    </location>
</feature>
<dbReference type="Pfam" id="PF10373">
    <property type="entry name" value="EST1_DNA_bind"/>
    <property type="match status" value="1"/>
</dbReference>
<dbReference type="InterPro" id="IPR011990">
    <property type="entry name" value="TPR-like_helical_dom_sf"/>
</dbReference>
<feature type="domain" description="DNA/RNA-binding" evidence="2">
    <location>
        <begin position="199"/>
        <end position="487"/>
    </location>
</feature>
<dbReference type="EMBL" id="KN881721">
    <property type="protein sequence ID" value="KIY49856.1"/>
    <property type="molecule type" value="Genomic_DNA"/>
</dbReference>
<protein>
    <recommendedName>
        <fullName evidence="6">DNA/RNA-binding domain-containing protein</fullName>
    </recommendedName>
</protein>
<accession>A0A0D7AES2</accession>
<feature type="region of interest" description="Disordered" evidence="1">
    <location>
        <begin position="161"/>
        <end position="192"/>
    </location>
</feature>
<dbReference type="SUPFAM" id="SSF48452">
    <property type="entry name" value="TPR-like"/>
    <property type="match status" value="1"/>
</dbReference>